<dbReference type="InterPro" id="IPR055411">
    <property type="entry name" value="LRR_FXL15/At3g58940/PEG3-like"/>
</dbReference>
<protein>
    <recommendedName>
        <fullName evidence="1">F-box/LRR-repeat protein 15/At3g58940/PEG3-like LRR domain-containing protein</fullName>
    </recommendedName>
</protein>
<reference evidence="2" key="1">
    <citation type="journal article" date="2018" name="DNA Res.">
        <title>Multiple hybrid de novo genome assembly of finger millet, an orphan allotetraploid crop.</title>
        <authorList>
            <person name="Hatakeyama M."/>
            <person name="Aluri S."/>
            <person name="Balachadran M.T."/>
            <person name="Sivarajan S.R."/>
            <person name="Patrignani A."/>
            <person name="Gruter S."/>
            <person name="Poveda L."/>
            <person name="Shimizu-Inatsugi R."/>
            <person name="Baeten J."/>
            <person name="Francoijs K.J."/>
            <person name="Nataraja K.N."/>
            <person name="Reddy Y.A.N."/>
            <person name="Phadnis S."/>
            <person name="Ravikumar R.L."/>
            <person name="Schlapbach R."/>
            <person name="Sreeman S.M."/>
            <person name="Shimizu K.K."/>
        </authorList>
    </citation>
    <scope>NUCLEOTIDE SEQUENCE</scope>
</reference>
<comment type="caution">
    <text evidence="2">The sequence shown here is derived from an EMBL/GenBank/DDBJ whole genome shotgun (WGS) entry which is preliminary data.</text>
</comment>
<reference evidence="2" key="2">
    <citation type="submission" date="2021-12" db="EMBL/GenBank/DDBJ databases">
        <title>Resequencing data analysis of finger millet.</title>
        <authorList>
            <person name="Hatakeyama M."/>
            <person name="Aluri S."/>
            <person name="Balachadran M.T."/>
            <person name="Sivarajan S.R."/>
            <person name="Poveda L."/>
            <person name="Shimizu-Inatsugi R."/>
            <person name="Schlapbach R."/>
            <person name="Sreeman S.M."/>
            <person name="Shimizu K.K."/>
        </authorList>
    </citation>
    <scope>NUCLEOTIDE SEQUENCE</scope>
</reference>
<dbReference type="Pfam" id="PF24758">
    <property type="entry name" value="LRR_At5g56370"/>
    <property type="match status" value="1"/>
</dbReference>
<gene>
    <name evidence="2" type="primary">ga19900</name>
    <name evidence="2" type="ORF">PR202_ga19900</name>
</gene>
<evidence type="ECO:0000259" key="1">
    <source>
        <dbReference type="Pfam" id="PF24758"/>
    </source>
</evidence>
<dbReference type="Gene3D" id="3.80.10.10">
    <property type="entry name" value="Ribonuclease Inhibitor"/>
    <property type="match status" value="1"/>
</dbReference>
<keyword evidence="3" id="KW-1185">Reference proteome</keyword>
<evidence type="ECO:0000313" key="2">
    <source>
        <dbReference type="EMBL" id="GJN02538.1"/>
    </source>
</evidence>
<name>A0AAV5CWS2_ELECO</name>
<feature type="domain" description="F-box/LRR-repeat protein 15/At3g58940/PEG3-like LRR" evidence="1">
    <location>
        <begin position="164"/>
        <end position="276"/>
    </location>
</feature>
<proteinExistence type="predicted"/>
<dbReference type="EMBL" id="BQKI01000009">
    <property type="protein sequence ID" value="GJN02538.1"/>
    <property type="molecule type" value="Genomic_DNA"/>
</dbReference>
<dbReference type="Proteomes" id="UP001054889">
    <property type="component" value="Unassembled WGS sequence"/>
</dbReference>
<evidence type="ECO:0000313" key="3">
    <source>
        <dbReference type="Proteomes" id="UP001054889"/>
    </source>
</evidence>
<dbReference type="InterPro" id="IPR044997">
    <property type="entry name" value="F-box_plant"/>
</dbReference>
<dbReference type="InterPro" id="IPR032675">
    <property type="entry name" value="LRR_dom_sf"/>
</dbReference>
<sequence>MGELLFHPPRTRPDAIATDDVLLLILDKVLLLRDAVRTSILSRRWRHLPGLLSEIVLDVGDFEPEEDDGSKYTLEELIMQTNATVVEATKSILAHKSQCAITYLSVRFYLRDESIDIMRAVDGAMANREVVAAELHFLPEMLDKYCEDDNMLAYGRRFMTFIDAYPRAFAGLTYLHVQSLRLGESDIPNVLRTCNRLEYLSLQNCDAGFRSVLQIEHEQLVELDISSCGFEKVELKWLPRHTHLAFRFWIDSRDHYPLYLDNVPKLWMLHLSNPGTTLHKTSKLSELLSNVVIGELALNFLCERIWIQPERQKLLAPLLLNLQVTGIDLTVNGERIGHK</sequence>
<dbReference type="PANTHER" id="PTHR32153">
    <property type="entry name" value="OJ000223_09.16 PROTEIN"/>
    <property type="match status" value="1"/>
</dbReference>
<dbReference type="AlphaFoldDB" id="A0AAV5CWS2"/>
<dbReference type="SUPFAM" id="SSF52047">
    <property type="entry name" value="RNI-like"/>
    <property type="match status" value="1"/>
</dbReference>
<accession>A0AAV5CWS2</accession>
<organism evidence="2 3">
    <name type="scientific">Eleusine coracana subsp. coracana</name>
    <dbReference type="NCBI Taxonomy" id="191504"/>
    <lineage>
        <taxon>Eukaryota</taxon>
        <taxon>Viridiplantae</taxon>
        <taxon>Streptophyta</taxon>
        <taxon>Embryophyta</taxon>
        <taxon>Tracheophyta</taxon>
        <taxon>Spermatophyta</taxon>
        <taxon>Magnoliopsida</taxon>
        <taxon>Liliopsida</taxon>
        <taxon>Poales</taxon>
        <taxon>Poaceae</taxon>
        <taxon>PACMAD clade</taxon>
        <taxon>Chloridoideae</taxon>
        <taxon>Cynodonteae</taxon>
        <taxon>Eleusininae</taxon>
        <taxon>Eleusine</taxon>
    </lineage>
</organism>